<dbReference type="PANTHER" id="PTHR31462:SF5">
    <property type="entry name" value="ENDOSOMAL_LYSOSOMAL PROTON CHANNEL TMEM175"/>
    <property type="match status" value="1"/>
</dbReference>
<feature type="transmembrane region" description="Helical" evidence="13">
    <location>
        <begin position="54"/>
        <end position="71"/>
    </location>
</feature>
<proteinExistence type="inferred from homology"/>
<dbReference type="EMBL" id="JAVDRL010000008">
    <property type="protein sequence ID" value="MDR6532290.1"/>
    <property type="molecule type" value="Genomic_DNA"/>
</dbReference>
<evidence type="ECO:0000256" key="9">
    <source>
        <dbReference type="ARBA" id="ARBA00023065"/>
    </source>
</evidence>
<dbReference type="InterPro" id="IPR010617">
    <property type="entry name" value="TMEM175-like"/>
</dbReference>
<dbReference type="Pfam" id="PF06736">
    <property type="entry name" value="TMEM175"/>
    <property type="match status" value="1"/>
</dbReference>
<keyword evidence="4" id="KW-0633">Potassium transport</keyword>
<evidence type="ECO:0000256" key="7">
    <source>
        <dbReference type="ARBA" id="ARBA00022958"/>
    </source>
</evidence>
<name>A0ABU1N2H6_9CAUL</name>
<keyword evidence="9" id="KW-0406">Ion transport</keyword>
<evidence type="ECO:0000313" key="15">
    <source>
        <dbReference type="Proteomes" id="UP001262754"/>
    </source>
</evidence>
<comment type="catalytic activity">
    <reaction evidence="12">
        <text>K(+)(in) = K(+)(out)</text>
        <dbReference type="Rhea" id="RHEA:29463"/>
        <dbReference type="ChEBI" id="CHEBI:29103"/>
    </reaction>
</comment>
<keyword evidence="7" id="KW-0630">Potassium</keyword>
<comment type="similarity">
    <text evidence="2">Belongs to the TMEM175 family.</text>
</comment>
<evidence type="ECO:0000256" key="5">
    <source>
        <dbReference type="ARBA" id="ARBA00022692"/>
    </source>
</evidence>
<evidence type="ECO:0000256" key="10">
    <source>
        <dbReference type="ARBA" id="ARBA00023136"/>
    </source>
</evidence>
<dbReference type="Proteomes" id="UP001262754">
    <property type="component" value="Unassembled WGS sequence"/>
</dbReference>
<accession>A0ABU1N2H6</accession>
<evidence type="ECO:0000256" key="11">
    <source>
        <dbReference type="ARBA" id="ARBA00023303"/>
    </source>
</evidence>
<evidence type="ECO:0000313" key="14">
    <source>
        <dbReference type="EMBL" id="MDR6532290.1"/>
    </source>
</evidence>
<feature type="transmembrane region" description="Helical" evidence="13">
    <location>
        <begin position="12"/>
        <end position="34"/>
    </location>
</feature>
<evidence type="ECO:0000256" key="6">
    <source>
        <dbReference type="ARBA" id="ARBA00022826"/>
    </source>
</evidence>
<sequence length="212" mass="22983">MTDITDKEAQHLHRLILFSDAVFAIAITLLAIEIHPPEHWHGVADLFGQMQHKLMAYAVSFAVVGIYWISHRRTYSRLRKANGVLDILNLVMLGLLALLPLATELLWESGSAAAALVYVGLVTAIGLAHAVAWGYAALLGDLAEPMPTVEKIYVLLRVALLPGLMCGLTFLSIITRTPWGWLGIALVLGALFLVNRLLVGSGKLSAAQIAED</sequence>
<keyword evidence="3" id="KW-0813">Transport</keyword>
<evidence type="ECO:0000256" key="13">
    <source>
        <dbReference type="SAM" id="Phobius"/>
    </source>
</evidence>
<feature type="transmembrane region" description="Helical" evidence="13">
    <location>
        <begin position="152"/>
        <end position="173"/>
    </location>
</feature>
<evidence type="ECO:0000256" key="1">
    <source>
        <dbReference type="ARBA" id="ARBA00004141"/>
    </source>
</evidence>
<dbReference type="RefSeq" id="WP_310032740.1">
    <property type="nucleotide sequence ID" value="NZ_JAVDRL010000008.1"/>
</dbReference>
<feature type="transmembrane region" description="Helical" evidence="13">
    <location>
        <begin position="83"/>
        <end position="103"/>
    </location>
</feature>
<evidence type="ECO:0000256" key="12">
    <source>
        <dbReference type="ARBA" id="ARBA00034430"/>
    </source>
</evidence>
<dbReference type="PANTHER" id="PTHR31462">
    <property type="entry name" value="ENDOSOMAL/LYSOSOMAL POTASSIUM CHANNEL TMEM175"/>
    <property type="match status" value="1"/>
</dbReference>
<keyword evidence="11" id="KW-0407">Ion channel</keyword>
<keyword evidence="15" id="KW-1185">Reference proteome</keyword>
<feature type="transmembrane region" description="Helical" evidence="13">
    <location>
        <begin position="179"/>
        <end position="199"/>
    </location>
</feature>
<evidence type="ECO:0000256" key="8">
    <source>
        <dbReference type="ARBA" id="ARBA00022989"/>
    </source>
</evidence>
<comment type="caution">
    <text evidence="14">The sequence shown here is derived from an EMBL/GenBank/DDBJ whole genome shotgun (WGS) entry which is preliminary data.</text>
</comment>
<keyword evidence="10 13" id="KW-0472">Membrane</keyword>
<organism evidence="14 15">
    <name type="scientific">Caulobacter rhizosphaerae</name>
    <dbReference type="NCBI Taxonomy" id="2010972"/>
    <lineage>
        <taxon>Bacteria</taxon>
        <taxon>Pseudomonadati</taxon>
        <taxon>Pseudomonadota</taxon>
        <taxon>Alphaproteobacteria</taxon>
        <taxon>Caulobacterales</taxon>
        <taxon>Caulobacteraceae</taxon>
        <taxon>Caulobacter</taxon>
    </lineage>
</organism>
<feature type="transmembrane region" description="Helical" evidence="13">
    <location>
        <begin position="115"/>
        <end position="140"/>
    </location>
</feature>
<keyword evidence="5 13" id="KW-0812">Transmembrane</keyword>
<protein>
    <submittedName>
        <fullName evidence="14">Membrane protein</fullName>
    </submittedName>
</protein>
<evidence type="ECO:0000256" key="4">
    <source>
        <dbReference type="ARBA" id="ARBA00022538"/>
    </source>
</evidence>
<reference evidence="14 15" key="1">
    <citation type="submission" date="2023-07" db="EMBL/GenBank/DDBJ databases">
        <title>Sorghum-associated microbial communities from plants grown in Nebraska, USA.</title>
        <authorList>
            <person name="Schachtman D."/>
        </authorList>
    </citation>
    <scope>NUCLEOTIDE SEQUENCE [LARGE SCALE GENOMIC DNA]</scope>
    <source>
        <strain evidence="14 15">DS2154</strain>
    </source>
</reference>
<keyword evidence="6" id="KW-0631">Potassium channel</keyword>
<keyword evidence="8 13" id="KW-1133">Transmembrane helix</keyword>
<gene>
    <name evidence="14" type="ORF">J2800_003046</name>
</gene>
<evidence type="ECO:0000256" key="2">
    <source>
        <dbReference type="ARBA" id="ARBA00006920"/>
    </source>
</evidence>
<evidence type="ECO:0000256" key="3">
    <source>
        <dbReference type="ARBA" id="ARBA00022448"/>
    </source>
</evidence>
<comment type="subcellular location">
    <subcellularLocation>
        <location evidence="1">Membrane</location>
        <topology evidence="1">Multi-pass membrane protein</topology>
    </subcellularLocation>
</comment>